<dbReference type="AlphaFoldDB" id="A0A0C9VVQ3"/>
<keyword evidence="3" id="KW-1185">Reference proteome</keyword>
<name>A0A0C9VVQ3_SPHS4</name>
<dbReference type="EMBL" id="KN837127">
    <property type="protein sequence ID" value="KIJ42775.1"/>
    <property type="molecule type" value="Genomic_DNA"/>
</dbReference>
<reference evidence="2 3" key="1">
    <citation type="submission" date="2014-06" db="EMBL/GenBank/DDBJ databases">
        <title>Evolutionary Origins and Diversification of the Mycorrhizal Mutualists.</title>
        <authorList>
            <consortium name="DOE Joint Genome Institute"/>
            <consortium name="Mycorrhizal Genomics Consortium"/>
            <person name="Kohler A."/>
            <person name="Kuo A."/>
            <person name="Nagy L.G."/>
            <person name="Floudas D."/>
            <person name="Copeland A."/>
            <person name="Barry K.W."/>
            <person name="Cichocki N."/>
            <person name="Veneault-Fourrey C."/>
            <person name="LaButti K."/>
            <person name="Lindquist E.A."/>
            <person name="Lipzen A."/>
            <person name="Lundell T."/>
            <person name="Morin E."/>
            <person name="Murat C."/>
            <person name="Riley R."/>
            <person name="Ohm R."/>
            <person name="Sun H."/>
            <person name="Tunlid A."/>
            <person name="Henrissat B."/>
            <person name="Grigoriev I.V."/>
            <person name="Hibbett D.S."/>
            <person name="Martin F."/>
        </authorList>
    </citation>
    <scope>NUCLEOTIDE SEQUENCE [LARGE SCALE GENOMIC DNA]</scope>
    <source>
        <strain evidence="2 3">SS14</strain>
    </source>
</reference>
<dbReference type="GO" id="GO:0000981">
    <property type="term" value="F:DNA-binding transcription factor activity, RNA polymerase II-specific"/>
    <property type="evidence" value="ECO:0007669"/>
    <property type="project" value="InterPro"/>
</dbReference>
<evidence type="ECO:0000313" key="2">
    <source>
        <dbReference type="EMBL" id="KIJ42775.1"/>
    </source>
</evidence>
<evidence type="ECO:0000256" key="1">
    <source>
        <dbReference type="SAM" id="MobiDB-lite"/>
    </source>
</evidence>
<sequence length="387" mass="43713">MSAATSSSAKPTANSILYKRAKDVKRLPTIPASDARRTLCRFKTVPEFTKRGDPRLHADWARFKEREREFMVNWYWTAYDEEYQELEGLWFQLTWKEAQEEEKRKSKAEKKKKSKPAVPVASGSGSKKGKGKEKEVQVIDSDSDSETDTEFRESCVGCERAKLQCIFTHGTNGKKVACNRCVEHKTNCTYRNLQDLVVRKELRNIRLSVSSMDINSEVISGLQWSLSALANIDGQDIGLRTLDNQLPEDKSVPEELQDTVFNGCSHVIECYNHIAQMCGAQMKAISSRYGLGKNFGGRVPLLNHYGELESTGEAESVVKKRKAENPVTEPGPSKKVRKDKEPEAGEREVEKDIEKEVGPYPEPVVEKGKGKEKETGPEENEEDTMKE</sequence>
<feature type="compositionally biased region" description="Basic and acidic residues" evidence="1">
    <location>
        <begin position="338"/>
        <end position="357"/>
    </location>
</feature>
<feature type="region of interest" description="Disordered" evidence="1">
    <location>
        <begin position="104"/>
        <end position="145"/>
    </location>
</feature>
<feature type="compositionally biased region" description="Acidic residues" evidence="1">
    <location>
        <begin position="377"/>
        <end position="387"/>
    </location>
</feature>
<protein>
    <recommendedName>
        <fullName evidence="4">Zn(2)-C6 fungal-type domain-containing protein</fullName>
    </recommendedName>
</protein>
<feature type="region of interest" description="Disordered" evidence="1">
    <location>
        <begin position="310"/>
        <end position="387"/>
    </location>
</feature>
<dbReference type="CDD" id="cd00067">
    <property type="entry name" value="GAL4"/>
    <property type="match status" value="1"/>
</dbReference>
<feature type="compositionally biased region" description="Basic residues" evidence="1">
    <location>
        <begin position="105"/>
        <end position="115"/>
    </location>
</feature>
<evidence type="ECO:0008006" key="4">
    <source>
        <dbReference type="Google" id="ProtNLM"/>
    </source>
</evidence>
<feature type="compositionally biased region" description="Basic and acidic residues" evidence="1">
    <location>
        <begin position="364"/>
        <end position="376"/>
    </location>
</feature>
<dbReference type="Proteomes" id="UP000054279">
    <property type="component" value="Unassembled WGS sequence"/>
</dbReference>
<proteinExistence type="predicted"/>
<dbReference type="GO" id="GO:0008270">
    <property type="term" value="F:zinc ion binding"/>
    <property type="evidence" value="ECO:0007669"/>
    <property type="project" value="InterPro"/>
</dbReference>
<organism evidence="2 3">
    <name type="scientific">Sphaerobolus stellatus (strain SS14)</name>
    <dbReference type="NCBI Taxonomy" id="990650"/>
    <lineage>
        <taxon>Eukaryota</taxon>
        <taxon>Fungi</taxon>
        <taxon>Dikarya</taxon>
        <taxon>Basidiomycota</taxon>
        <taxon>Agaricomycotina</taxon>
        <taxon>Agaricomycetes</taxon>
        <taxon>Phallomycetidae</taxon>
        <taxon>Geastrales</taxon>
        <taxon>Sphaerobolaceae</taxon>
        <taxon>Sphaerobolus</taxon>
    </lineage>
</organism>
<evidence type="ECO:0000313" key="3">
    <source>
        <dbReference type="Proteomes" id="UP000054279"/>
    </source>
</evidence>
<gene>
    <name evidence="2" type="ORF">M422DRAFT_253861</name>
</gene>
<dbReference type="InterPro" id="IPR036864">
    <property type="entry name" value="Zn2-C6_fun-type_DNA-bd_sf"/>
</dbReference>
<dbReference type="HOGENOM" id="CLU_061024_0_0_1"/>
<accession>A0A0C9VVQ3</accession>
<dbReference type="SUPFAM" id="SSF57701">
    <property type="entry name" value="Zn2/Cys6 DNA-binding domain"/>
    <property type="match status" value="1"/>
</dbReference>
<dbReference type="InterPro" id="IPR001138">
    <property type="entry name" value="Zn2Cys6_DnaBD"/>
</dbReference>